<feature type="domain" description="Nudix hydrolase" evidence="7">
    <location>
        <begin position="49"/>
        <end position="216"/>
    </location>
</feature>
<keyword evidence="4 8" id="KW-0378">Hydrolase</keyword>
<keyword evidence="6" id="KW-0464">Manganese</keyword>
<reference evidence="8 9" key="1">
    <citation type="submission" date="2010-04" db="EMBL/GenBank/DDBJ databases">
        <authorList>
            <person name="Qin X."/>
            <person name="Bachman B."/>
            <person name="Battles P."/>
            <person name="Bell A."/>
            <person name="Bess C."/>
            <person name="Bickham C."/>
            <person name="Chaboub L."/>
            <person name="Chen D."/>
            <person name="Coyle M."/>
            <person name="Deiros D.R."/>
            <person name="Dinh H."/>
            <person name="Forbes L."/>
            <person name="Fowler G."/>
            <person name="Francisco L."/>
            <person name="Fu Q."/>
            <person name="Gubbala S."/>
            <person name="Hale W."/>
            <person name="Han Y."/>
            <person name="Hemphill L."/>
            <person name="Highlander S.K."/>
            <person name="Hirani K."/>
            <person name="Hogues M."/>
            <person name="Jackson L."/>
            <person name="Jakkamsetti A."/>
            <person name="Javaid M."/>
            <person name="Jiang H."/>
            <person name="Korchina V."/>
            <person name="Kovar C."/>
            <person name="Lara F."/>
            <person name="Lee S."/>
            <person name="Mata R."/>
            <person name="Mathew T."/>
            <person name="Moen C."/>
            <person name="Morales K."/>
            <person name="Munidasa M."/>
            <person name="Nazareth L."/>
            <person name="Ngo R."/>
            <person name="Nguyen L."/>
            <person name="Okwuonu G."/>
            <person name="Ongeri F."/>
            <person name="Patil S."/>
            <person name="Petrosino J."/>
            <person name="Pham C."/>
            <person name="Pham P."/>
            <person name="Pu L.-L."/>
            <person name="Puazo M."/>
            <person name="Raj R."/>
            <person name="Reid J."/>
            <person name="Rouhana J."/>
            <person name="Saada N."/>
            <person name="Shang Y."/>
            <person name="Simmons D."/>
            <person name="Thornton R."/>
            <person name="Warren J."/>
            <person name="Weissenberger G."/>
            <person name="Zhang J."/>
            <person name="Zhang L."/>
            <person name="Zhou C."/>
            <person name="Zhu D."/>
            <person name="Muzny D."/>
            <person name="Worley K."/>
            <person name="Gibbs R."/>
        </authorList>
    </citation>
    <scope>NUCLEOTIDE SEQUENCE [LARGE SCALE GENOMIC DNA]</scope>
    <source>
        <strain evidence="8 9">ATCC 49957</strain>
    </source>
</reference>
<dbReference type="PROSITE" id="PS51462">
    <property type="entry name" value="NUDIX"/>
    <property type="match status" value="1"/>
</dbReference>
<dbReference type="Proteomes" id="UP000005324">
    <property type="component" value="Unassembled WGS sequence"/>
</dbReference>
<dbReference type="Pfam" id="PF00293">
    <property type="entry name" value="NUDIX"/>
    <property type="match status" value="1"/>
</dbReference>
<evidence type="ECO:0000259" key="7">
    <source>
        <dbReference type="PROSITE" id="PS51462"/>
    </source>
</evidence>
<dbReference type="Gene3D" id="3.90.79.10">
    <property type="entry name" value="Nucleoside Triphosphate Pyrophosphohydrolase"/>
    <property type="match status" value="2"/>
</dbReference>
<accession>D5RT54</accession>
<keyword evidence="9" id="KW-1185">Reference proteome</keyword>
<dbReference type="GO" id="GO:0046872">
    <property type="term" value="F:metal ion binding"/>
    <property type="evidence" value="ECO:0007669"/>
    <property type="project" value="UniProtKB-KW"/>
</dbReference>
<dbReference type="HOGENOM" id="CLU_100941_0_0_5"/>
<dbReference type="PANTHER" id="PTHR12318">
    <property type="entry name" value="TESTOSTERONE-REGULATED PROTEIN RP2"/>
    <property type="match status" value="1"/>
</dbReference>
<keyword evidence="3" id="KW-0479">Metal-binding</keyword>
<dbReference type="InterPro" id="IPR015797">
    <property type="entry name" value="NUDIX_hydrolase-like_dom_sf"/>
</dbReference>
<evidence type="ECO:0000313" key="8">
    <source>
        <dbReference type="EMBL" id="EFH09519.1"/>
    </source>
</evidence>
<comment type="cofactor">
    <cofactor evidence="1">
        <name>Mn(2+)</name>
        <dbReference type="ChEBI" id="CHEBI:29035"/>
    </cofactor>
</comment>
<dbReference type="EMBL" id="ADVL01000778">
    <property type="protein sequence ID" value="EFH09519.1"/>
    <property type="molecule type" value="Genomic_DNA"/>
</dbReference>
<dbReference type="GO" id="GO:0016818">
    <property type="term" value="F:hydrolase activity, acting on acid anhydrides, in phosphorus-containing anhydrides"/>
    <property type="evidence" value="ECO:0007669"/>
    <property type="project" value="InterPro"/>
</dbReference>
<dbReference type="SUPFAM" id="SSF55811">
    <property type="entry name" value="Nudix"/>
    <property type="match status" value="1"/>
</dbReference>
<dbReference type="InterPro" id="IPR039121">
    <property type="entry name" value="NUDT19"/>
</dbReference>
<evidence type="ECO:0000256" key="3">
    <source>
        <dbReference type="ARBA" id="ARBA00022723"/>
    </source>
</evidence>
<sequence length="243" mass="26841">MRPTPSIVKKLASFRRSRAVQGCCHVAAPPAPGAARRARHRPRGRPAFPRHAASLLLWRRRQDGTVEILMGLRAAGHRFMPNRLVFPGGRVDLADRAAPAATELRPETRAALERRAPPRLARALAIAAARELEEETGLRLGATAPELDAFAYLCRAVTPPASPIRFNARFLIAPAERASGTLQGSGELEDLAWHKLEGLLALPVAPITARVLGEFRLWLAQPEETRHALPLIWYRGRETRLQE</sequence>
<evidence type="ECO:0000256" key="1">
    <source>
        <dbReference type="ARBA" id="ARBA00001936"/>
    </source>
</evidence>
<evidence type="ECO:0000256" key="5">
    <source>
        <dbReference type="ARBA" id="ARBA00022842"/>
    </source>
</evidence>
<evidence type="ECO:0000256" key="4">
    <source>
        <dbReference type="ARBA" id="ARBA00022801"/>
    </source>
</evidence>
<dbReference type="InterPro" id="IPR000086">
    <property type="entry name" value="NUDIX_hydrolase_dom"/>
</dbReference>
<proteinExistence type="predicted"/>
<gene>
    <name evidence="8" type="ORF">HMPREF0731_4266</name>
</gene>
<dbReference type="AlphaFoldDB" id="D5RT54"/>
<keyword evidence="5" id="KW-0460">Magnesium</keyword>
<organism evidence="8 9">
    <name type="scientific">Pseudoroseomonas cervicalis ATCC 49957</name>
    <dbReference type="NCBI Taxonomy" id="525371"/>
    <lineage>
        <taxon>Bacteria</taxon>
        <taxon>Pseudomonadati</taxon>
        <taxon>Pseudomonadota</taxon>
        <taxon>Alphaproteobacteria</taxon>
        <taxon>Acetobacterales</taxon>
        <taxon>Roseomonadaceae</taxon>
        <taxon>Roseomonas</taxon>
    </lineage>
</organism>
<evidence type="ECO:0000313" key="9">
    <source>
        <dbReference type="Proteomes" id="UP000005324"/>
    </source>
</evidence>
<name>D5RT54_9PROT</name>
<evidence type="ECO:0000256" key="2">
    <source>
        <dbReference type="ARBA" id="ARBA00001946"/>
    </source>
</evidence>
<evidence type="ECO:0000256" key="6">
    <source>
        <dbReference type="ARBA" id="ARBA00023211"/>
    </source>
</evidence>
<protein>
    <submittedName>
        <fullName evidence="8">Hydrolase, NUDIX family</fullName>
    </submittedName>
</protein>
<dbReference type="PANTHER" id="PTHR12318:SF0">
    <property type="entry name" value="ACYL-COENZYME A DIPHOSPHATASE NUDT19"/>
    <property type="match status" value="1"/>
</dbReference>
<comment type="caution">
    <text evidence="8">The sequence shown here is derived from an EMBL/GenBank/DDBJ whole genome shotgun (WGS) entry which is preliminary data.</text>
</comment>
<comment type="cofactor">
    <cofactor evidence="2">
        <name>Mg(2+)</name>
        <dbReference type="ChEBI" id="CHEBI:18420"/>
    </cofactor>
</comment>